<name>A0A836P3Y8_XANVA</name>
<sequence length="67" mass="6859">MVFQPDENEMDGAEVKSMPNFIPPEAAKEVQQPAQSASEQSPAPETPAASAPAQSAPAAPVEAPQGT</sequence>
<proteinExistence type="predicted"/>
<feature type="compositionally biased region" description="Acidic residues" evidence="1">
    <location>
        <begin position="1"/>
        <end position="12"/>
    </location>
</feature>
<comment type="caution">
    <text evidence="2">The sequence shown here is derived from an EMBL/GenBank/DDBJ whole genome shotgun (WGS) entry which is preliminary data.</text>
</comment>
<dbReference type="AlphaFoldDB" id="A0A836P3Y8"/>
<feature type="compositionally biased region" description="Low complexity" evidence="1">
    <location>
        <begin position="29"/>
        <end position="67"/>
    </location>
</feature>
<feature type="region of interest" description="Disordered" evidence="1">
    <location>
        <begin position="1"/>
        <end position="67"/>
    </location>
</feature>
<evidence type="ECO:0000313" key="2">
    <source>
        <dbReference type="EMBL" id="KFA02726.1"/>
    </source>
</evidence>
<dbReference type="EMBL" id="AKBN01000414">
    <property type="protein sequence ID" value="KFA02726.1"/>
    <property type="molecule type" value="Genomic_DNA"/>
</dbReference>
<organism evidence="2">
    <name type="scientific">Xanthomonas vasicola pv. vasculorum NCPPB 890</name>
    <dbReference type="NCBI Taxonomy" id="1184265"/>
    <lineage>
        <taxon>Bacteria</taxon>
        <taxon>Pseudomonadati</taxon>
        <taxon>Pseudomonadota</taxon>
        <taxon>Gammaproteobacteria</taxon>
        <taxon>Lysobacterales</taxon>
        <taxon>Lysobacteraceae</taxon>
        <taxon>Xanthomonas</taxon>
    </lineage>
</organism>
<reference evidence="2" key="1">
    <citation type="submission" date="2012-05" db="EMBL/GenBank/DDBJ databases">
        <authorList>
            <person name="Studholme D.J."/>
            <person name="Wasukira A."/>
            <person name="Grant M."/>
        </authorList>
    </citation>
    <scope>NUCLEOTIDE SEQUENCE [LARGE SCALE GENOMIC DNA]</scope>
    <source>
        <strain evidence="2">NCPPB 890</strain>
    </source>
</reference>
<gene>
    <name evidence="2" type="ORF">A11K_0107875</name>
</gene>
<protein>
    <submittedName>
        <fullName evidence="2">Uncharacterized protein</fullName>
    </submittedName>
</protein>
<evidence type="ECO:0000256" key="1">
    <source>
        <dbReference type="SAM" id="MobiDB-lite"/>
    </source>
</evidence>
<accession>A0A836P3Y8</accession>